<keyword evidence="3" id="KW-1185">Reference proteome</keyword>
<protein>
    <submittedName>
        <fullName evidence="2">Uncharacterized protein</fullName>
    </submittedName>
</protein>
<dbReference type="EMBL" id="JALJOQ010000009">
    <property type="protein sequence ID" value="KAK9812100.1"/>
    <property type="molecule type" value="Genomic_DNA"/>
</dbReference>
<feature type="region of interest" description="Disordered" evidence="1">
    <location>
        <begin position="1"/>
        <end position="21"/>
    </location>
</feature>
<reference evidence="2 3" key="1">
    <citation type="journal article" date="2024" name="Nat. Commun.">
        <title>Phylogenomics reveals the evolutionary origins of lichenization in chlorophyte algae.</title>
        <authorList>
            <person name="Puginier C."/>
            <person name="Libourel C."/>
            <person name="Otte J."/>
            <person name="Skaloud P."/>
            <person name="Haon M."/>
            <person name="Grisel S."/>
            <person name="Petersen M."/>
            <person name="Berrin J.G."/>
            <person name="Delaux P.M."/>
            <person name="Dal Grande F."/>
            <person name="Keller J."/>
        </authorList>
    </citation>
    <scope>NUCLEOTIDE SEQUENCE [LARGE SCALE GENOMIC DNA]</scope>
    <source>
        <strain evidence="2 3">SAG 2036</strain>
    </source>
</reference>
<name>A0AAW1PQT2_9CHLO</name>
<proteinExistence type="predicted"/>
<comment type="caution">
    <text evidence="2">The sequence shown here is derived from an EMBL/GenBank/DDBJ whole genome shotgun (WGS) entry which is preliminary data.</text>
</comment>
<evidence type="ECO:0000313" key="2">
    <source>
        <dbReference type="EMBL" id="KAK9812100.1"/>
    </source>
</evidence>
<evidence type="ECO:0000313" key="3">
    <source>
        <dbReference type="Proteomes" id="UP001465755"/>
    </source>
</evidence>
<dbReference type="Proteomes" id="UP001465755">
    <property type="component" value="Unassembled WGS sequence"/>
</dbReference>
<organism evidence="2 3">
    <name type="scientific">Symbiochloris irregularis</name>
    <dbReference type="NCBI Taxonomy" id="706552"/>
    <lineage>
        <taxon>Eukaryota</taxon>
        <taxon>Viridiplantae</taxon>
        <taxon>Chlorophyta</taxon>
        <taxon>core chlorophytes</taxon>
        <taxon>Trebouxiophyceae</taxon>
        <taxon>Trebouxiales</taxon>
        <taxon>Trebouxiaceae</taxon>
        <taxon>Symbiochloris</taxon>
    </lineage>
</organism>
<accession>A0AAW1PQT2</accession>
<gene>
    <name evidence="2" type="ORF">WJX73_006507</name>
</gene>
<dbReference type="AlphaFoldDB" id="A0AAW1PQT2"/>
<sequence>MHPGKGNSGNSKDSIWVAGSHRPDNDTLAGMQITLEHAALSPPLRKLYQSLLASRAGQPPPYFELSSFVDNVKVCLPVANRNLPIHLSSCYSKQMHA</sequence>
<evidence type="ECO:0000256" key="1">
    <source>
        <dbReference type="SAM" id="MobiDB-lite"/>
    </source>
</evidence>